<name>A0A6J6H3Q4_9ZZZZ</name>
<accession>A0A6J6H3Q4</accession>
<dbReference type="AlphaFoldDB" id="A0A6J6H3Q4"/>
<organism evidence="1">
    <name type="scientific">freshwater metagenome</name>
    <dbReference type="NCBI Taxonomy" id="449393"/>
    <lineage>
        <taxon>unclassified sequences</taxon>
        <taxon>metagenomes</taxon>
        <taxon>ecological metagenomes</taxon>
    </lineage>
</organism>
<reference evidence="1" key="1">
    <citation type="submission" date="2020-05" db="EMBL/GenBank/DDBJ databases">
        <authorList>
            <person name="Chiriac C."/>
            <person name="Salcher M."/>
            <person name="Ghai R."/>
            <person name="Kavagutti S V."/>
        </authorList>
    </citation>
    <scope>NUCLEOTIDE SEQUENCE</scope>
</reference>
<protein>
    <submittedName>
        <fullName evidence="1">Unannotated protein</fullName>
    </submittedName>
</protein>
<evidence type="ECO:0000313" key="1">
    <source>
        <dbReference type="EMBL" id="CAB4608312.1"/>
    </source>
</evidence>
<proteinExistence type="predicted"/>
<dbReference type="EMBL" id="CAEZVA010000004">
    <property type="protein sequence ID" value="CAB4608312.1"/>
    <property type="molecule type" value="Genomic_DNA"/>
</dbReference>
<gene>
    <name evidence="1" type="ORF">UFOPK1894_00122</name>
</gene>
<sequence>MKVSFLINPFNPGEVKYSLLAKNVTLRETTRGIKIESLNERWLEAIMTGPLLGTYLRPETLGRKINIKSGIRNDFNILYGTGLI</sequence>